<protein>
    <submittedName>
        <fullName evidence="1">Uncharacterized protein</fullName>
    </submittedName>
</protein>
<evidence type="ECO:0000313" key="1">
    <source>
        <dbReference type="EMBL" id="MEK7951798.1"/>
    </source>
</evidence>
<gene>
    <name evidence="1" type="ORF">WKV53_14870</name>
</gene>
<dbReference type="RefSeq" id="WP_341405550.1">
    <property type="nucleotide sequence ID" value="NZ_JBBUKT010000005.1"/>
</dbReference>
<comment type="caution">
    <text evidence="1">The sequence shown here is derived from an EMBL/GenBank/DDBJ whole genome shotgun (WGS) entry which is preliminary data.</text>
</comment>
<accession>A0ABU9AW77</accession>
<name>A0ABU9AW77_9BACT</name>
<sequence length="309" mass="34763">MKRRTAILLFGSLLLSMGGYVAWCFRPFYLPPRLFFTGQESPGARKALEEWRWSSNYAAPARFEWSMAWWNLRHPWQCKMGKSVAVQYAPHLGLAATDSVRAWGFSKTNGEWDASTVFDYGSWNDLANNNRSHRQQEIGTWIDDKLAAGATIEILSLGRVTAAGALVRPASEAKGPETDFPSIFHHYEVLGRVTVSDARERQRLFEGFARSVREGDVRNGLAAGGQSPGHGIVITLGGERAECLVSFEDGNGYFFGSGFNRFVGTYDDSNFGRNHPNENLAFFRLSTRYREAFDAVLDRNGIERRKLEK</sequence>
<dbReference type="EMBL" id="JBBUKT010000005">
    <property type="protein sequence ID" value="MEK7951798.1"/>
    <property type="molecule type" value="Genomic_DNA"/>
</dbReference>
<proteinExistence type="predicted"/>
<dbReference type="Proteomes" id="UP001371305">
    <property type="component" value="Unassembled WGS sequence"/>
</dbReference>
<reference evidence="1 2" key="1">
    <citation type="submission" date="2024-04" db="EMBL/GenBank/DDBJ databases">
        <title>Luteolibacter sp. isolated from soil.</title>
        <authorList>
            <person name="An J."/>
        </authorList>
    </citation>
    <scope>NUCLEOTIDE SEQUENCE [LARGE SCALE GENOMIC DNA]</scope>
    <source>
        <strain evidence="1 2">Y139</strain>
    </source>
</reference>
<keyword evidence="2" id="KW-1185">Reference proteome</keyword>
<organism evidence="1 2">
    <name type="scientific">Luteolibacter soli</name>
    <dbReference type="NCBI Taxonomy" id="3135280"/>
    <lineage>
        <taxon>Bacteria</taxon>
        <taxon>Pseudomonadati</taxon>
        <taxon>Verrucomicrobiota</taxon>
        <taxon>Verrucomicrobiia</taxon>
        <taxon>Verrucomicrobiales</taxon>
        <taxon>Verrucomicrobiaceae</taxon>
        <taxon>Luteolibacter</taxon>
    </lineage>
</organism>
<evidence type="ECO:0000313" key="2">
    <source>
        <dbReference type="Proteomes" id="UP001371305"/>
    </source>
</evidence>